<dbReference type="SUPFAM" id="SSF52540">
    <property type="entry name" value="P-loop containing nucleoside triphosphate hydrolases"/>
    <property type="match status" value="1"/>
</dbReference>
<gene>
    <name evidence="10" type="ORF">FrCorBMG51_14885</name>
</gene>
<protein>
    <submittedName>
        <fullName evidence="10">Multidrug ABC transporter permease</fullName>
    </submittedName>
</protein>
<dbReference type="InterPro" id="IPR003593">
    <property type="entry name" value="AAA+_ATPase"/>
</dbReference>
<evidence type="ECO:0000259" key="9">
    <source>
        <dbReference type="PROSITE" id="PS50929"/>
    </source>
</evidence>
<feature type="domain" description="ABC transmembrane type-1" evidence="9">
    <location>
        <begin position="26"/>
        <end position="308"/>
    </location>
</feature>
<dbReference type="InterPro" id="IPR011527">
    <property type="entry name" value="ABC1_TM_dom"/>
</dbReference>
<dbReference type="InterPro" id="IPR039421">
    <property type="entry name" value="Type_1_exporter"/>
</dbReference>
<sequence length="647" mass="66662">MLPTATSARIRATVGGLLRERRALTIAAFGVLALSTVVGLFTAPLLGHIVDLVADGRSTDAIITPVVLLVVVAAAQGVLTAVGVTLVARLGEGVLAVLRERFVARALTLPLEQVERAGTGDLTSRVTNDVTRITEAVRGALPEMAHAALTIGFTLVGLAVLDWRFTLAALLAAPVQFQAVRWYAGSSIPLYARQRIAAGAQQQQLLDTIGGAATVRAFRRDDEHIGRVTQRSWTTVDLALRGIHLITRFYARLNLAEFIGLAAVLTVGFLLVRNGSVTIGTATAAALYFHNLFNPINVALALVDEAQAATASLARMVGVADIPTTPEPHRPAQPASVPANVPAGVPANVLTSTPDAATADASGTVSSAVSAATAVTTPVRGSVSRPVVAPVAVPVDASVRAAGIGHAYRPGHEVLRDVDLDIEPGERVALVGASGAGKTTLARLIAGIHRPTSGSIALGGVGLDELGPAAVRRTVVLISQDVHVFAGPLADDLRLARPDASDDELLAALDRVGAAGWAKALPEGLATVVGDGGHRLTVTQAQQLALARLVLTDPPVAILDEATADAGSAGARILEAAAEQALAGRTGLVVAHRLTQSAGADLVVVMDDGRIVETGTHDELIAAGGRYAALWEAWSDTRAPQDAPVNQ</sequence>
<dbReference type="PANTHER" id="PTHR43394">
    <property type="entry name" value="ATP-DEPENDENT PERMEASE MDL1, MITOCHONDRIAL"/>
    <property type="match status" value="1"/>
</dbReference>
<evidence type="ECO:0000256" key="2">
    <source>
        <dbReference type="ARBA" id="ARBA00022692"/>
    </source>
</evidence>
<feature type="transmembrane region" description="Helical" evidence="7">
    <location>
        <begin position="62"/>
        <end position="91"/>
    </location>
</feature>
<dbReference type="InterPro" id="IPR036640">
    <property type="entry name" value="ABC1_TM_sf"/>
</dbReference>
<dbReference type="PROSITE" id="PS50929">
    <property type="entry name" value="ABC_TM1F"/>
    <property type="match status" value="1"/>
</dbReference>
<comment type="caution">
    <text evidence="10">The sequence shown here is derived from an EMBL/GenBank/DDBJ whole genome shotgun (WGS) entry which is preliminary data.</text>
</comment>
<keyword evidence="4" id="KW-0067">ATP-binding</keyword>
<evidence type="ECO:0000256" key="5">
    <source>
        <dbReference type="ARBA" id="ARBA00022989"/>
    </source>
</evidence>
<keyword evidence="6 7" id="KW-0472">Membrane</keyword>
<dbReference type="SMART" id="SM00382">
    <property type="entry name" value="AAA"/>
    <property type="match status" value="1"/>
</dbReference>
<keyword evidence="11" id="KW-1185">Reference proteome</keyword>
<evidence type="ECO:0000256" key="7">
    <source>
        <dbReference type="SAM" id="Phobius"/>
    </source>
</evidence>
<accession>A0ABR5F2I6</accession>
<dbReference type="Gene3D" id="3.40.50.300">
    <property type="entry name" value="P-loop containing nucleotide triphosphate hydrolases"/>
    <property type="match status" value="1"/>
</dbReference>
<dbReference type="PANTHER" id="PTHR43394:SF1">
    <property type="entry name" value="ATP-BINDING CASSETTE SUB-FAMILY B MEMBER 10, MITOCHONDRIAL"/>
    <property type="match status" value="1"/>
</dbReference>
<feature type="transmembrane region" description="Helical" evidence="7">
    <location>
        <begin position="26"/>
        <end position="50"/>
    </location>
</feature>
<dbReference type="InterPro" id="IPR003439">
    <property type="entry name" value="ABC_transporter-like_ATP-bd"/>
</dbReference>
<organism evidence="10 11">
    <name type="scientific">Protofrankia coriariae</name>
    <dbReference type="NCBI Taxonomy" id="1562887"/>
    <lineage>
        <taxon>Bacteria</taxon>
        <taxon>Bacillati</taxon>
        <taxon>Actinomycetota</taxon>
        <taxon>Actinomycetes</taxon>
        <taxon>Frankiales</taxon>
        <taxon>Frankiaceae</taxon>
        <taxon>Protofrankia</taxon>
    </lineage>
</organism>
<feature type="domain" description="ABC transporter" evidence="8">
    <location>
        <begin position="399"/>
        <end position="633"/>
    </location>
</feature>
<dbReference type="EMBL" id="JWIO01000023">
    <property type="protein sequence ID" value="KLL10929.1"/>
    <property type="molecule type" value="Genomic_DNA"/>
</dbReference>
<evidence type="ECO:0000313" key="11">
    <source>
        <dbReference type="Proteomes" id="UP000035425"/>
    </source>
</evidence>
<dbReference type="InterPro" id="IPR027417">
    <property type="entry name" value="P-loop_NTPase"/>
</dbReference>
<comment type="subcellular location">
    <subcellularLocation>
        <location evidence="1">Cell membrane</location>
        <topology evidence="1">Multi-pass membrane protein</topology>
    </subcellularLocation>
</comment>
<keyword evidence="5 7" id="KW-1133">Transmembrane helix</keyword>
<feature type="transmembrane region" description="Helical" evidence="7">
    <location>
        <begin position="249"/>
        <end position="272"/>
    </location>
</feature>
<evidence type="ECO:0000256" key="4">
    <source>
        <dbReference type="ARBA" id="ARBA00022840"/>
    </source>
</evidence>
<dbReference type="CDD" id="cd07346">
    <property type="entry name" value="ABC_6TM_exporters"/>
    <property type="match status" value="1"/>
</dbReference>
<evidence type="ECO:0000313" key="10">
    <source>
        <dbReference type="EMBL" id="KLL10929.1"/>
    </source>
</evidence>
<dbReference type="PROSITE" id="PS50893">
    <property type="entry name" value="ABC_TRANSPORTER_2"/>
    <property type="match status" value="1"/>
</dbReference>
<dbReference type="Proteomes" id="UP000035425">
    <property type="component" value="Unassembled WGS sequence"/>
</dbReference>
<proteinExistence type="predicted"/>
<evidence type="ECO:0000256" key="6">
    <source>
        <dbReference type="ARBA" id="ARBA00023136"/>
    </source>
</evidence>
<keyword evidence="3" id="KW-0547">Nucleotide-binding</keyword>
<evidence type="ECO:0000259" key="8">
    <source>
        <dbReference type="PROSITE" id="PS50893"/>
    </source>
</evidence>
<name>A0ABR5F2I6_9ACTN</name>
<evidence type="ECO:0000256" key="3">
    <source>
        <dbReference type="ARBA" id="ARBA00022741"/>
    </source>
</evidence>
<dbReference type="Gene3D" id="1.20.1560.10">
    <property type="entry name" value="ABC transporter type 1, transmembrane domain"/>
    <property type="match status" value="1"/>
</dbReference>
<dbReference type="Pfam" id="PF00005">
    <property type="entry name" value="ABC_tran"/>
    <property type="match status" value="1"/>
</dbReference>
<evidence type="ECO:0000256" key="1">
    <source>
        <dbReference type="ARBA" id="ARBA00004651"/>
    </source>
</evidence>
<dbReference type="Pfam" id="PF00664">
    <property type="entry name" value="ABC_membrane"/>
    <property type="match status" value="1"/>
</dbReference>
<reference evidence="10 11" key="1">
    <citation type="submission" date="2014-12" db="EMBL/GenBank/DDBJ databases">
        <title>Frankia sp. BMG5.1 draft genome.</title>
        <authorList>
            <person name="Gtari M."/>
            <person name="Ghodhbane-Gtari F."/>
            <person name="Nouioui I."/>
            <person name="Ktari A."/>
            <person name="Hezbri K."/>
            <person name="Mimouni W."/>
            <person name="Sbissi I."/>
            <person name="Ayari A."/>
            <person name="Yamanaka T."/>
            <person name="Normand P."/>
            <person name="Tisa L.S."/>
            <person name="Boudabous A."/>
        </authorList>
    </citation>
    <scope>NUCLEOTIDE SEQUENCE [LARGE SCALE GENOMIC DNA]</scope>
    <source>
        <strain evidence="10 11">BMG5.1</strain>
    </source>
</reference>
<keyword evidence="2 7" id="KW-0812">Transmembrane</keyword>
<dbReference type="SUPFAM" id="SSF90123">
    <property type="entry name" value="ABC transporter transmembrane region"/>
    <property type="match status" value="1"/>
</dbReference>